<evidence type="ECO:0000256" key="6">
    <source>
        <dbReference type="ARBA" id="ARBA00023004"/>
    </source>
</evidence>
<dbReference type="Pfam" id="PF00067">
    <property type="entry name" value="p450"/>
    <property type="match status" value="2"/>
</dbReference>
<keyword evidence="5" id="KW-0560">Oxidoreductase</keyword>
<keyword evidence="7" id="KW-0503">Monooxygenase</keyword>
<reference evidence="10 11" key="1">
    <citation type="journal article" date="2018" name="PLoS Pathog.">
        <title>Evolution of structural diversity of trichothecenes, a family of toxins produced by plant pathogenic and entomopathogenic fungi.</title>
        <authorList>
            <person name="Proctor R.H."/>
            <person name="McCormick S.P."/>
            <person name="Kim H.S."/>
            <person name="Cardoza R.E."/>
            <person name="Stanley A.M."/>
            <person name="Lindo L."/>
            <person name="Kelly A."/>
            <person name="Brown D.W."/>
            <person name="Lee T."/>
            <person name="Vaughan M.M."/>
            <person name="Alexander N.J."/>
            <person name="Busman M."/>
            <person name="Gutierrez S."/>
        </authorList>
    </citation>
    <scope>NUCLEOTIDE SEQUENCE [LARGE SCALE GENOMIC DNA]</scope>
    <source>
        <strain evidence="10 11">IBT 40837</strain>
    </source>
</reference>
<evidence type="ECO:0000313" key="10">
    <source>
        <dbReference type="EMBL" id="RFU74246.1"/>
    </source>
</evidence>
<dbReference type="PRINTS" id="PR00463">
    <property type="entry name" value="EP450I"/>
</dbReference>
<keyword evidence="11" id="KW-1185">Reference proteome</keyword>
<feature type="transmembrane region" description="Helical" evidence="9">
    <location>
        <begin position="35"/>
        <end position="52"/>
    </location>
</feature>
<keyword evidence="6 8" id="KW-0408">Iron</keyword>
<evidence type="ECO:0000256" key="5">
    <source>
        <dbReference type="ARBA" id="ARBA00023002"/>
    </source>
</evidence>
<sequence length="526" mass="59699">MRYELLCITSASGGVLSHLLYFIHGHKAIQAPKILAFYLIAVCLLWTRFIYLQGALQGAIHAGTISVFYFVGLFSSITIYRIFFHRLRHFPGPFAAKLTKFYGPYTARDGKLHVKHIALFEKYGSIVRVGPNELIILSIDAQQKIHGAGSKCSKRDTVYEVVHYEGCPNLDSILNREEHRWRRQIWDRAFNSKALESYEGYAREVVYEWLEKLACVKDQPINTSLYSLLVPFENMGRMGFSINFGSIKAGKEDPMLHYLEETLGAIGRLGAMWWPIALMNAIGGSSDHIEFQKLACKMVDKREKYADDAHEDILKYLLQDHHAKAPKAMHDHNMLYSDAQALMVGGTDTIAAALAFAFYHMARDPSIQKKLRSELEPLYGRTVTGEFANLDLGEADAGYLNAVINETMRLDNPTCSNGPRMTPPEGLEVDGSKYFKEPDSFIPERWTTRPDLVIDKRAYHPFLLGPYNCVGKRLAIIVLRFVLAYTVWYYDFKFAPGEDGTAIYRDAVNQQILKAGKLECVFSQRS</sequence>
<name>A0A395NDS4_TRIAR</name>
<dbReference type="SUPFAM" id="SSF48264">
    <property type="entry name" value="Cytochrome P450"/>
    <property type="match status" value="1"/>
</dbReference>
<dbReference type="Proteomes" id="UP000266272">
    <property type="component" value="Unassembled WGS sequence"/>
</dbReference>
<evidence type="ECO:0000256" key="8">
    <source>
        <dbReference type="PIRSR" id="PIRSR602401-1"/>
    </source>
</evidence>
<evidence type="ECO:0000256" key="7">
    <source>
        <dbReference type="ARBA" id="ARBA00023033"/>
    </source>
</evidence>
<keyword evidence="9" id="KW-0472">Membrane</keyword>
<keyword evidence="4 8" id="KW-0479">Metal-binding</keyword>
<feature type="transmembrane region" description="Helical" evidence="9">
    <location>
        <begin position="6"/>
        <end position="23"/>
    </location>
</feature>
<dbReference type="GO" id="GO:0016705">
    <property type="term" value="F:oxidoreductase activity, acting on paired donors, with incorporation or reduction of molecular oxygen"/>
    <property type="evidence" value="ECO:0007669"/>
    <property type="project" value="InterPro"/>
</dbReference>
<dbReference type="OrthoDB" id="6692864at2759"/>
<dbReference type="PRINTS" id="PR00385">
    <property type="entry name" value="P450"/>
</dbReference>
<keyword evidence="9" id="KW-1133">Transmembrane helix</keyword>
<evidence type="ECO:0000256" key="4">
    <source>
        <dbReference type="ARBA" id="ARBA00022723"/>
    </source>
</evidence>
<dbReference type="InterPro" id="IPR001128">
    <property type="entry name" value="Cyt_P450"/>
</dbReference>
<dbReference type="EMBL" id="PXOA01000553">
    <property type="protein sequence ID" value="RFU74246.1"/>
    <property type="molecule type" value="Genomic_DNA"/>
</dbReference>
<dbReference type="Gene3D" id="1.10.630.10">
    <property type="entry name" value="Cytochrome P450"/>
    <property type="match status" value="1"/>
</dbReference>
<dbReference type="GO" id="GO:0020037">
    <property type="term" value="F:heme binding"/>
    <property type="evidence" value="ECO:0007669"/>
    <property type="project" value="InterPro"/>
</dbReference>
<accession>A0A395NDS4</accession>
<evidence type="ECO:0000256" key="3">
    <source>
        <dbReference type="ARBA" id="ARBA00022617"/>
    </source>
</evidence>
<keyword evidence="3 8" id="KW-0349">Heme</keyword>
<evidence type="ECO:0000313" key="11">
    <source>
        <dbReference type="Proteomes" id="UP000266272"/>
    </source>
</evidence>
<dbReference type="GO" id="GO:0004497">
    <property type="term" value="F:monooxygenase activity"/>
    <property type="evidence" value="ECO:0007669"/>
    <property type="project" value="UniProtKB-KW"/>
</dbReference>
<gene>
    <name evidence="10" type="ORF">TARUN_8008</name>
</gene>
<dbReference type="STRING" id="490622.A0A395NDS4"/>
<protein>
    <recommendedName>
        <fullName evidence="12">Cytochrome p450</fullName>
    </recommendedName>
</protein>
<keyword evidence="9" id="KW-0812">Transmembrane</keyword>
<evidence type="ECO:0008006" key="12">
    <source>
        <dbReference type="Google" id="ProtNLM"/>
    </source>
</evidence>
<dbReference type="InterPro" id="IPR050121">
    <property type="entry name" value="Cytochrome_P450_monoxygenase"/>
</dbReference>
<feature type="binding site" description="axial binding residue" evidence="8">
    <location>
        <position position="469"/>
    </location>
    <ligand>
        <name>heme</name>
        <dbReference type="ChEBI" id="CHEBI:30413"/>
    </ligand>
    <ligandPart>
        <name>Fe</name>
        <dbReference type="ChEBI" id="CHEBI:18248"/>
    </ligandPart>
</feature>
<comment type="similarity">
    <text evidence="2">Belongs to the cytochrome P450 family.</text>
</comment>
<comment type="caution">
    <text evidence="10">The sequence shown here is derived from an EMBL/GenBank/DDBJ whole genome shotgun (WGS) entry which is preliminary data.</text>
</comment>
<dbReference type="InterPro" id="IPR036396">
    <property type="entry name" value="Cyt_P450_sf"/>
</dbReference>
<dbReference type="PANTHER" id="PTHR24305:SF187">
    <property type="entry name" value="P450, PUTATIVE (EUROFUNG)-RELATED"/>
    <property type="match status" value="1"/>
</dbReference>
<dbReference type="GO" id="GO:0005506">
    <property type="term" value="F:iron ion binding"/>
    <property type="evidence" value="ECO:0007669"/>
    <property type="project" value="InterPro"/>
</dbReference>
<feature type="transmembrane region" description="Helical" evidence="9">
    <location>
        <begin position="58"/>
        <end position="80"/>
    </location>
</feature>
<proteinExistence type="inferred from homology"/>
<evidence type="ECO:0000256" key="1">
    <source>
        <dbReference type="ARBA" id="ARBA00001971"/>
    </source>
</evidence>
<evidence type="ECO:0000256" key="2">
    <source>
        <dbReference type="ARBA" id="ARBA00010617"/>
    </source>
</evidence>
<dbReference type="AlphaFoldDB" id="A0A395NDS4"/>
<dbReference type="InterPro" id="IPR002401">
    <property type="entry name" value="Cyt_P450_E_grp-I"/>
</dbReference>
<evidence type="ECO:0000256" key="9">
    <source>
        <dbReference type="SAM" id="Phobius"/>
    </source>
</evidence>
<dbReference type="PANTHER" id="PTHR24305">
    <property type="entry name" value="CYTOCHROME P450"/>
    <property type="match status" value="1"/>
</dbReference>
<organism evidence="10 11">
    <name type="scientific">Trichoderma arundinaceum</name>
    <dbReference type="NCBI Taxonomy" id="490622"/>
    <lineage>
        <taxon>Eukaryota</taxon>
        <taxon>Fungi</taxon>
        <taxon>Dikarya</taxon>
        <taxon>Ascomycota</taxon>
        <taxon>Pezizomycotina</taxon>
        <taxon>Sordariomycetes</taxon>
        <taxon>Hypocreomycetidae</taxon>
        <taxon>Hypocreales</taxon>
        <taxon>Hypocreaceae</taxon>
        <taxon>Trichoderma</taxon>
    </lineage>
</organism>
<comment type="cofactor">
    <cofactor evidence="1 8">
        <name>heme</name>
        <dbReference type="ChEBI" id="CHEBI:30413"/>
    </cofactor>
</comment>